<reference evidence="9 10" key="1">
    <citation type="submission" date="2019-02" db="EMBL/GenBank/DDBJ databases">
        <title>Paenibacillus sp. nov., isolated from surface-sterilized tissue of Thalictrum simplex L.</title>
        <authorList>
            <person name="Tuo L."/>
        </authorList>
    </citation>
    <scope>NUCLEOTIDE SEQUENCE [LARGE SCALE GENOMIC DNA]</scope>
    <source>
        <strain evidence="9 10">N2SHLJ1</strain>
    </source>
</reference>
<protein>
    <submittedName>
        <fullName evidence="9">Sensor histidine kinase</fullName>
    </submittedName>
</protein>
<sequence length="582" mass="66434">MRNLKIKQRLFLILFTEAVVIGLLGWLALHISFKIYDNQIYIETSDKLKLQSRAIDEKLRKADELSYSILANPGLQQSLKMMKQYPDSYESSRASRELQEKFLIRTPLQPYVGAVDIIDFYDNQYSIGQDAGVLDKNKIRQIKEMAVNKKGASFWGKPDKDSQTFFLMRELKESANVSMETLGYLIIRVDADKLVRSTTAEISNSETHLTIVADQTVIYPNDSLFQVGPDLPVDEENGYRIIADGSNEYLAAYLTSSYTGWLFINMIPYASIFHNISIMKVSLLFFYIVILLVMIYIGFRFARSITKPIENLTVKIAQVGKGRFELDQSGVSVSRDEVGRLNRDFDIMISRLDALIKENYIKQMMLKEAEYQALKAKINPHFLYNTLESVNWLATMNGQTEISIMVKALGDLLRSTVNNKEYVTIGEEIANLDKYIQIQTIRYEDRLDYRMEIPENLADIQIPNLILQPIVENSIQYGLENMPGICRIRVGAEESAKELVIFVNDNGPGMDPLYLHNPRDHQEGQTQSNGIGLRSIHERIRFIYGDEYGIVIDSTANEGTTVQIRIPYMRNGRVTHVQSAAG</sequence>
<dbReference type="InterPro" id="IPR050640">
    <property type="entry name" value="Bact_2-comp_sensor_kinase"/>
</dbReference>
<comment type="subcellular location">
    <subcellularLocation>
        <location evidence="1">Cell membrane</location>
        <topology evidence="1">Multi-pass membrane protein</topology>
    </subcellularLocation>
</comment>
<evidence type="ECO:0000256" key="3">
    <source>
        <dbReference type="ARBA" id="ARBA00022553"/>
    </source>
</evidence>
<dbReference type="Pfam" id="PF02518">
    <property type="entry name" value="HATPase_c"/>
    <property type="match status" value="1"/>
</dbReference>
<evidence type="ECO:0000313" key="10">
    <source>
        <dbReference type="Proteomes" id="UP000293142"/>
    </source>
</evidence>
<keyword evidence="4" id="KW-0808">Transferase</keyword>
<dbReference type="Proteomes" id="UP000293142">
    <property type="component" value="Unassembled WGS sequence"/>
</dbReference>
<feature type="transmembrane region" description="Helical" evidence="7">
    <location>
        <begin position="281"/>
        <end position="299"/>
    </location>
</feature>
<dbReference type="InterPro" id="IPR003594">
    <property type="entry name" value="HATPase_dom"/>
</dbReference>
<dbReference type="SUPFAM" id="SSF158472">
    <property type="entry name" value="HAMP domain-like"/>
    <property type="match status" value="1"/>
</dbReference>
<evidence type="ECO:0000256" key="4">
    <source>
        <dbReference type="ARBA" id="ARBA00022679"/>
    </source>
</evidence>
<dbReference type="SMART" id="SM00304">
    <property type="entry name" value="HAMP"/>
    <property type="match status" value="1"/>
</dbReference>
<keyword evidence="6 7" id="KW-0472">Membrane</keyword>
<keyword evidence="5 9" id="KW-0418">Kinase</keyword>
<dbReference type="InterPro" id="IPR003660">
    <property type="entry name" value="HAMP_dom"/>
</dbReference>
<evidence type="ECO:0000256" key="6">
    <source>
        <dbReference type="ARBA" id="ARBA00023136"/>
    </source>
</evidence>
<dbReference type="PANTHER" id="PTHR34220">
    <property type="entry name" value="SENSOR HISTIDINE KINASE YPDA"/>
    <property type="match status" value="1"/>
</dbReference>
<keyword evidence="7" id="KW-0812">Transmembrane</keyword>
<dbReference type="PANTHER" id="PTHR34220:SF7">
    <property type="entry name" value="SENSOR HISTIDINE KINASE YPDA"/>
    <property type="match status" value="1"/>
</dbReference>
<dbReference type="Gene3D" id="3.30.565.10">
    <property type="entry name" value="Histidine kinase-like ATPase, C-terminal domain"/>
    <property type="match status" value="1"/>
</dbReference>
<feature type="transmembrane region" description="Helical" evidence="7">
    <location>
        <begin position="12"/>
        <end position="33"/>
    </location>
</feature>
<dbReference type="GO" id="GO:0000155">
    <property type="term" value="F:phosphorelay sensor kinase activity"/>
    <property type="evidence" value="ECO:0007669"/>
    <property type="project" value="InterPro"/>
</dbReference>
<evidence type="ECO:0000256" key="5">
    <source>
        <dbReference type="ARBA" id="ARBA00022777"/>
    </source>
</evidence>
<dbReference type="InterPro" id="IPR036890">
    <property type="entry name" value="HATPase_C_sf"/>
</dbReference>
<dbReference type="SMART" id="SM00387">
    <property type="entry name" value="HATPase_c"/>
    <property type="match status" value="1"/>
</dbReference>
<keyword evidence="2" id="KW-1003">Cell membrane</keyword>
<dbReference type="Pfam" id="PF06580">
    <property type="entry name" value="His_kinase"/>
    <property type="match status" value="1"/>
</dbReference>
<evidence type="ECO:0000259" key="8">
    <source>
        <dbReference type="PROSITE" id="PS50885"/>
    </source>
</evidence>
<dbReference type="Pfam" id="PF00672">
    <property type="entry name" value="HAMP"/>
    <property type="match status" value="1"/>
</dbReference>
<evidence type="ECO:0000256" key="7">
    <source>
        <dbReference type="SAM" id="Phobius"/>
    </source>
</evidence>
<name>A0A4Q9DXF7_9BACL</name>
<feature type="domain" description="HAMP" evidence="8">
    <location>
        <begin position="303"/>
        <end position="357"/>
    </location>
</feature>
<keyword evidence="3" id="KW-0597">Phosphoprotein</keyword>
<evidence type="ECO:0000256" key="1">
    <source>
        <dbReference type="ARBA" id="ARBA00004651"/>
    </source>
</evidence>
<comment type="caution">
    <text evidence="9">The sequence shown here is derived from an EMBL/GenBank/DDBJ whole genome shotgun (WGS) entry which is preliminary data.</text>
</comment>
<dbReference type="SUPFAM" id="SSF55874">
    <property type="entry name" value="ATPase domain of HSP90 chaperone/DNA topoisomerase II/histidine kinase"/>
    <property type="match status" value="1"/>
</dbReference>
<keyword evidence="10" id="KW-1185">Reference proteome</keyword>
<proteinExistence type="predicted"/>
<organism evidence="9 10">
    <name type="scientific">Paenibacillus thalictri</name>
    <dbReference type="NCBI Taxonomy" id="2527873"/>
    <lineage>
        <taxon>Bacteria</taxon>
        <taxon>Bacillati</taxon>
        <taxon>Bacillota</taxon>
        <taxon>Bacilli</taxon>
        <taxon>Bacillales</taxon>
        <taxon>Paenibacillaceae</taxon>
        <taxon>Paenibacillus</taxon>
    </lineage>
</organism>
<dbReference type="GO" id="GO:0005886">
    <property type="term" value="C:plasma membrane"/>
    <property type="evidence" value="ECO:0007669"/>
    <property type="project" value="UniProtKB-SubCell"/>
</dbReference>
<dbReference type="OrthoDB" id="9776552at2"/>
<gene>
    <name evidence="9" type="ORF">EYB31_02145</name>
</gene>
<evidence type="ECO:0000313" key="9">
    <source>
        <dbReference type="EMBL" id="TBL81814.1"/>
    </source>
</evidence>
<dbReference type="AlphaFoldDB" id="A0A4Q9DXF7"/>
<keyword evidence="7" id="KW-1133">Transmembrane helix</keyword>
<dbReference type="EMBL" id="SIRE01000002">
    <property type="protein sequence ID" value="TBL81814.1"/>
    <property type="molecule type" value="Genomic_DNA"/>
</dbReference>
<dbReference type="Gene3D" id="6.10.340.10">
    <property type="match status" value="1"/>
</dbReference>
<evidence type="ECO:0000256" key="2">
    <source>
        <dbReference type="ARBA" id="ARBA00022475"/>
    </source>
</evidence>
<dbReference type="PROSITE" id="PS50885">
    <property type="entry name" value="HAMP"/>
    <property type="match status" value="1"/>
</dbReference>
<dbReference type="CDD" id="cd06225">
    <property type="entry name" value="HAMP"/>
    <property type="match status" value="1"/>
</dbReference>
<accession>A0A4Q9DXF7</accession>
<feature type="transmembrane region" description="Helical" evidence="7">
    <location>
        <begin position="250"/>
        <end position="269"/>
    </location>
</feature>
<dbReference type="InterPro" id="IPR010559">
    <property type="entry name" value="Sig_transdc_His_kin_internal"/>
</dbReference>
<dbReference type="RefSeq" id="WP_131011600.1">
    <property type="nucleotide sequence ID" value="NZ_SIRE01000002.1"/>
</dbReference>